<name>A0ABM7DSV5_9GAMM</name>
<keyword evidence="5" id="KW-0418">Kinase</keyword>
<keyword evidence="5" id="KW-0808">Transferase</keyword>
<evidence type="ECO:0000259" key="4">
    <source>
        <dbReference type="Pfam" id="PF06580"/>
    </source>
</evidence>
<sequence>MAMAKLLNILAIFAFSLAVAFYAALLRTGPDEPLVVHFDAPVWIALQSFVAQWLTLKCYQLLSKGQGLSPRPSHYIKVYLVSAIAFALLMSIATLPIEIAAGLQHIDGYHLLLSIATNLALHLMVGGVTLVLKVLDNHQQQAVALEREKKLALERQVALLQAQLDPHFLFNNLNVLSALISKDPDEAEEFLHTFCDIYRYVLENRERPLVPLHQELDFARDYMALLDIRFNGAYRLELPDFTDDAAALSQLLPPCTLQLTLENAVKHNQGDSTAPLPIRVQIREGEIQIRNPMREKAFKPASSGLGLANLSARSLSLCGRDIRVTKDNGEFCIAIPLQNAATAKVQSSAEPKTATTTHTTNRPAA</sequence>
<dbReference type="InterPro" id="IPR010559">
    <property type="entry name" value="Sig_transdc_His_kin_internal"/>
</dbReference>
<dbReference type="Pfam" id="PF06580">
    <property type="entry name" value="His_kinase"/>
    <property type="match status" value="1"/>
</dbReference>
<feature type="compositionally biased region" description="Low complexity" evidence="2">
    <location>
        <begin position="353"/>
        <end position="365"/>
    </location>
</feature>
<dbReference type="Gene3D" id="3.30.565.10">
    <property type="entry name" value="Histidine kinase-like ATPase, C-terminal domain"/>
    <property type="match status" value="1"/>
</dbReference>
<reference evidence="6" key="1">
    <citation type="submission" date="2017-03" db="EMBL/GenBank/DDBJ databases">
        <title>Full genome sequence of a non-lethal Shewanella isolate that potentiates virulence of Vibio parahaemolyticus causing acute hepatopancreatic necrosis disease (AHPND) in shrimp.</title>
        <authorList>
            <person name="Prachumwat A."/>
            <person name="Sritunyalucksana K."/>
        </authorList>
    </citation>
    <scope>NUCLEOTIDE SEQUENCE [LARGE SCALE GENOMIC DNA]</scope>
    <source>
        <strain evidence="6">TH2012</strain>
    </source>
</reference>
<accession>A0ABM7DSV5</accession>
<organism evidence="5 6">
    <name type="scientific">Shewanella khirikhana</name>
    <dbReference type="NCBI Taxonomy" id="1965282"/>
    <lineage>
        <taxon>Bacteria</taxon>
        <taxon>Pseudomonadati</taxon>
        <taxon>Pseudomonadota</taxon>
        <taxon>Gammaproteobacteria</taxon>
        <taxon>Alteromonadales</taxon>
        <taxon>Shewanellaceae</taxon>
        <taxon>Shewanella</taxon>
    </lineage>
</organism>
<feature type="coiled-coil region" evidence="1">
    <location>
        <begin position="135"/>
        <end position="163"/>
    </location>
</feature>
<feature type="region of interest" description="Disordered" evidence="2">
    <location>
        <begin position="343"/>
        <end position="365"/>
    </location>
</feature>
<evidence type="ECO:0000256" key="3">
    <source>
        <dbReference type="SAM" id="Phobius"/>
    </source>
</evidence>
<dbReference type="InterPro" id="IPR050640">
    <property type="entry name" value="Bact_2-comp_sensor_kinase"/>
</dbReference>
<dbReference type="Proteomes" id="UP000278437">
    <property type="component" value="Chromosome"/>
</dbReference>
<keyword evidence="3" id="KW-0472">Membrane</keyword>
<keyword evidence="3" id="KW-1133">Transmembrane helix</keyword>
<dbReference type="GO" id="GO:0004673">
    <property type="term" value="F:protein histidine kinase activity"/>
    <property type="evidence" value="ECO:0007669"/>
    <property type="project" value="UniProtKB-EC"/>
</dbReference>
<feature type="transmembrane region" description="Helical" evidence="3">
    <location>
        <begin position="109"/>
        <end position="132"/>
    </location>
</feature>
<feature type="domain" description="Signal transduction histidine kinase internal region" evidence="4">
    <location>
        <begin position="156"/>
        <end position="231"/>
    </location>
</feature>
<evidence type="ECO:0000313" key="6">
    <source>
        <dbReference type="Proteomes" id="UP000278437"/>
    </source>
</evidence>
<dbReference type="PANTHER" id="PTHR34220:SF7">
    <property type="entry name" value="SENSOR HISTIDINE KINASE YPDA"/>
    <property type="match status" value="1"/>
</dbReference>
<protein>
    <submittedName>
        <fullName evidence="5">Sensor histidine kinase YehU</fullName>
        <ecNumber evidence="5">2.7.13.3</ecNumber>
    </submittedName>
</protein>
<keyword evidence="1" id="KW-0175">Coiled coil</keyword>
<proteinExistence type="predicted"/>
<dbReference type="PANTHER" id="PTHR34220">
    <property type="entry name" value="SENSOR HISTIDINE KINASE YPDA"/>
    <property type="match status" value="1"/>
</dbReference>
<evidence type="ECO:0000256" key="2">
    <source>
        <dbReference type="SAM" id="MobiDB-lite"/>
    </source>
</evidence>
<gene>
    <name evidence="5" type="primary">yehU_2</name>
    <name evidence="5" type="ORF">STH12_03740</name>
</gene>
<keyword evidence="6" id="KW-1185">Reference proteome</keyword>
<feature type="transmembrane region" description="Helical" evidence="3">
    <location>
        <begin position="42"/>
        <end position="62"/>
    </location>
</feature>
<keyword evidence="3" id="KW-0812">Transmembrane</keyword>
<feature type="transmembrane region" description="Helical" evidence="3">
    <location>
        <begin position="74"/>
        <end position="97"/>
    </location>
</feature>
<dbReference type="EMBL" id="CP020373">
    <property type="protein sequence ID" value="AZQ12792.1"/>
    <property type="molecule type" value="Genomic_DNA"/>
</dbReference>
<evidence type="ECO:0000313" key="5">
    <source>
        <dbReference type="EMBL" id="AZQ12792.1"/>
    </source>
</evidence>
<evidence type="ECO:0000256" key="1">
    <source>
        <dbReference type="SAM" id="Coils"/>
    </source>
</evidence>
<dbReference type="EC" id="2.7.13.3" evidence="5"/>
<dbReference type="InterPro" id="IPR036890">
    <property type="entry name" value="HATPase_C_sf"/>
</dbReference>